<accession>A0ACB7USR1</accession>
<comment type="caution">
    <text evidence="1">The sequence shown here is derived from an EMBL/GenBank/DDBJ whole genome shotgun (WGS) entry which is preliminary data.</text>
</comment>
<evidence type="ECO:0000313" key="2">
    <source>
        <dbReference type="Proteomes" id="UP000827976"/>
    </source>
</evidence>
<evidence type="ECO:0000313" key="1">
    <source>
        <dbReference type="EMBL" id="KAH7663785.1"/>
    </source>
</evidence>
<keyword evidence="2" id="KW-1185">Reference proteome</keyword>
<gene>
    <name evidence="1" type="ORF">IHE45_14G079200</name>
</gene>
<proteinExistence type="predicted"/>
<name>A0ACB7USR1_DIOAL</name>
<dbReference type="EMBL" id="CM037024">
    <property type="protein sequence ID" value="KAH7663785.1"/>
    <property type="molecule type" value="Genomic_DNA"/>
</dbReference>
<dbReference type="Proteomes" id="UP000827976">
    <property type="component" value="Chromosome 14"/>
</dbReference>
<protein>
    <submittedName>
        <fullName evidence="1">Acyl-CoA N-acyltransferase protein</fullName>
    </submittedName>
</protein>
<reference evidence="2" key="1">
    <citation type="journal article" date="2022" name="Nat. Commun.">
        <title>Chromosome evolution and the genetic basis of agronomically important traits in greater yam.</title>
        <authorList>
            <person name="Bredeson J.V."/>
            <person name="Lyons J.B."/>
            <person name="Oniyinde I.O."/>
            <person name="Okereke N.R."/>
            <person name="Kolade O."/>
            <person name="Nnabue I."/>
            <person name="Nwadili C.O."/>
            <person name="Hribova E."/>
            <person name="Parker M."/>
            <person name="Nwogha J."/>
            <person name="Shu S."/>
            <person name="Carlson J."/>
            <person name="Kariba R."/>
            <person name="Muthemba S."/>
            <person name="Knop K."/>
            <person name="Barton G.J."/>
            <person name="Sherwood A.V."/>
            <person name="Lopez-Montes A."/>
            <person name="Asiedu R."/>
            <person name="Jamnadass R."/>
            <person name="Muchugi A."/>
            <person name="Goodstein D."/>
            <person name="Egesi C.N."/>
            <person name="Featherston J."/>
            <person name="Asfaw A."/>
            <person name="Simpson G.G."/>
            <person name="Dolezel J."/>
            <person name="Hendre P.S."/>
            <person name="Van Deynze A."/>
            <person name="Kumar P.L."/>
            <person name="Obidiegwu J.E."/>
            <person name="Bhattacharjee R."/>
            <person name="Rokhsar D.S."/>
        </authorList>
    </citation>
    <scope>NUCLEOTIDE SEQUENCE [LARGE SCALE GENOMIC DNA]</scope>
    <source>
        <strain evidence="2">cv. TDa95/00328</strain>
    </source>
</reference>
<organism evidence="1 2">
    <name type="scientific">Dioscorea alata</name>
    <name type="common">Purple yam</name>
    <dbReference type="NCBI Taxonomy" id="55571"/>
    <lineage>
        <taxon>Eukaryota</taxon>
        <taxon>Viridiplantae</taxon>
        <taxon>Streptophyta</taxon>
        <taxon>Embryophyta</taxon>
        <taxon>Tracheophyta</taxon>
        <taxon>Spermatophyta</taxon>
        <taxon>Magnoliopsida</taxon>
        <taxon>Liliopsida</taxon>
        <taxon>Dioscoreales</taxon>
        <taxon>Dioscoreaceae</taxon>
        <taxon>Dioscorea</taxon>
    </lineage>
</organism>
<sequence length="271" mass="30799">MVFLSVSNADSIIFKTPPSSKSPCFSQQIAPRHKERLKFENYGRKRGLVCCSSPAKEVDLQRESEKCGNVLEDKYLVMKYGWGVRRMAQVGEEMRSVAHVQAEAFHVPMLLFNNLFFEFFKAEVLSALIYKIRNSPPDRYACLVAESVNANTAERVAETEIVGVVDVTVQRDNDIVKHLQGAEEYVYVSGICVPTKFRRRKIATALLEACDALAVHWGFNCIALRAYEDDSAARKLYENAGYKMVSADPSWFVLLGRKRRILMVKQESLFH</sequence>